<protein>
    <submittedName>
        <fullName evidence="1">Uncharacterized protein</fullName>
    </submittedName>
</protein>
<dbReference type="RefSeq" id="WP_087137822.1">
    <property type="nucleotide sequence ID" value="NZ_JBQDRQ010000028.1"/>
</dbReference>
<accession>A0A3L6ZHV4</accession>
<comment type="caution">
    <text evidence="1">The sequence shown here is derived from an EMBL/GenBank/DDBJ whole genome shotgun (WGS) entry which is preliminary data.</text>
</comment>
<reference evidence="1 2" key="1">
    <citation type="submission" date="2018-10" db="EMBL/GenBank/DDBJ databases">
        <authorList>
            <person name="Li J."/>
        </authorList>
    </citation>
    <scope>NUCLEOTIDE SEQUENCE [LARGE SCALE GENOMIC DNA]</scope>
    <source>
        <strain evidence="1 2">JCM 30549</strain>
    </source>
</reference>
<organism evidence="1 2">
    <name type="scientific">Mycetocola reblochoni</name>
    <dbReference type="NCBI Taxonomy" id="331618"/>
    <lineage>
        <taxon>Bacteria</taxon>
        <taxon>Bacillati</taxon>
        <taxon>Actinomycetota</taxon>
        <taxon>Actinomycetes</taxon>
        <taxon>Micrococcales</taxon>
        <taxon>Microbacteriaceae</taxon>
        <taxon>Mycetocola</taxon>
    </lineage>
</organism>
<evidence type="ECO:0000313" key="1">
    <source>
        <dbReference type="EMBL" id="RLP67644.1"/>
    </source>
</evidence>
<gene>
    <name evidence="1" type="ORF">D9V30_13500</name>
</gene>
<proteinExistence type="predicted"/>
<name>A0A3L6ZHV4_9MICO</name>
<sequence length="160" mass="17685">MTDVILFLGDQFLFRPESSSLEPGPVRMIVWASDLCALTNRREARKKLKKAALDSLDACRPHPACRHLLLAYRTDSPAQLHLGSIAQSLALKIHTDAELRLGRDLDVVLLDVSDVDDPLLLLKRMGELSTQAGSLSGAASLSWPQIRDENIRRAATSLYL</sequence>
<dbReference type="EMBL" id="RCUW01000019">
    <property type="protein sequence ID" value="RLP67644.1"/>
    <property type="molecule type" value="Genomic_DNA"/>
</dbReference>
<dbReference type="Proteomes" id="UP000275395">
    <property type="component" value="Unassembled WGS sequence"/>
</dbReference>
<evidence type="ECO:0000313" key="2">
    <source>
        <dbReference type="Proteomes" id="UP000275395"/>
    </source>
</evidence>
<dbReference type="AlphaFoldDB" id="A0A3L6ZHV4"/>